<reference evidence="2" key="2">
    <citation type="submission" date="2019-06" db="EMBL/GenBank/DDBJ databases">
        <title>Genomics analysis of Aphanomyces spp. identifies a new class of oomycete effector associated with host adaptation.</title>
        <authorList>
            <person name="Gaulin E."/>
        </authorList>
    </citation>
    <scope>NUCLEOTIDE SEQUENCE</scope>
    <source>
        <strain evidence="2">CBS 578.67</strain>
    </source>
</reference>
<protein>
    <submittedName>
        <fullName evidence="3">Aste57867_7305 protein</fullName>
    </submittedName>
</protein>
<keyword evidence="4" id="KW-1185">Reference proteome</keyword>
<accession>A0A485KI40</accession>
<reference evidence="3 4" key="1">
    <citation type="submission" date="2019-03" db="EMBL/GenBank/DDBJ databases">
        <authorList>
            <person name="Gaulin E."/>
            <person name="Dumas B."/>
        </authorList>
    </citation>
    <scope>NUCLEOTIDE SEQUENCE [LARGE SCALE GENOMIC DNA]</scope>
    <source>
        <strain evidence="3">CBS 568.67</strain>
    </source>
</reference>
<sequence>MTNTDDDEAALDHEVLTLLSKKTPQEEEHAQYMVQYRKAKKAEVARLKKTFARLERLRDELKSHPRMLAWKEVARVFADVRLLGELQQKALLAQLGKQSELTLAMAQWVQMNTPIQMPLDATGMTWRHVSLPNDPTTRRLAKDWITQQMLHNMETMFHRYGFPAWDSEDVIDDADVSCEFDDDKGYTMVTRRDYKDTLSLAGFRSYIHSTVHLQSLVPDYVAGMSMVDDSIDNETRQVAIVSANEFANVLIRDVLTSEQYAYIVQQIQDDPHYDFESKCYAQRHRMIWCTYRKLADGTFRSRLLVLVSGPRARRVEDAPSVASSLEADARAWGVDWGDCPIHQRQLRYPTLWWWHFRQQIHAYRTRYYALTNHSCGNFNTRRSGTTTYIVVSTEMRTLEAIDESADS</sequence>
<name>A0A485KI40_9STRA</name>
<organism evidence="3 4">
    <name type="scientific">Aphanomyces stellatus</name>
    <dbReference type="NCBI Taxonomy" id="120398"/>
    <lineage>
        <taxon>Eukaryota</taxon>
        <taxon>Sar</taxon>
        <taxon>Stramenopiles</taxon>
        <taxon>Oomycota</taxon>
        <taxon>Saprolegniomycetes</taxon>
        <taxon>Saprolegniales</taxon>
        <taxon>Verrucalvaceae</taxon>
        <taxon>Aphanomyces</taxon>
    </lineage>
</organism>
<keyword evidence="1" id="KW-0175">Coiled coil</keyword>
<evidence type="ECO:0000313" key="2">
    <source>
        <dbReference type="EMBL" id="KAF0704605.1"/>
    </source>
</evidence>
<evidence type="ECO:0000313" key="3">
    <source>
        <dbReference type="EMBL" id="VFT84224.1"/>
    </source>
</evidence>
<feature type="coiled-coil region" evidence="1">
    <location>
        <begin position="37"/>
        <end position="64"/>
    </location>
</feature>
<dbReference type="Proteomes" id="UP000332933">
    <property type="component" value="Unassembled WGS sequence"/>
</dbReference>
<evidence type="ECO:0000313" key="4">
    <source>
        <dbReference type="Proteomes" id="UP000332933"/>
    </source>
</evidence>
<evidence type="ECO:0000256" key="1">
    <source>
        <dbReference type="SAM" id="Coils"/>
    </source>
</evidence>
<dbReference type="EMBL" id="VJMH01003861">
    <property type="protein sequence ID" value="KAF0704605.1"/>
    <property type="molecule type" value="Genomic_DNA"/>
</dbReference>
<proteinExistence type="predicted"/>
<gene>
    <name evidence="3" type="primary">Aste57867_7305</name>
    <name evidence="2" type="ORF">As57867_007279</name>
    <name evidence="3" type="ORF">ASTE57867_7305</name>
</gene>
<dbReference type="AlphaFoldDB" id="A0A485KI40"/>
<dbReference type="EMBL" id="CAADRA010003873">
    <property type="protein sequence ID" value="VFT84224.1"/>
    <property type="molecule type" value="Genomic_DNA"/>
</dbReference>